<feature type="transmembrane region" description="Helical" evidence="1">
    <location>
        <begin position="113"/>
        <end position="139"/>
    </location>
</feature>
<keyword evidence="3" id="KW-1185">Reference proteome</keyword>
<organism evidence="2 3">
    <name type="scientific">Sphaerisporangium corydalis</name>
    <dbReference type="NCBI Taxonomy" id="1441875"/>
    <lineage>
        <taxon>Bacteria</taxon>
        <taxon>Bacillati</taxon>
        <taxon>Actinomycetota</taxon>
        <taxon>Actinomycetes</taxon>
        <taxon>Streptosporangiales</taxon>
        <taxon>Streptosporangiaceae</taxon>
        <taxon>Sphaerisporangium</taxon>
    </lineage>
</organism>
<reference evidence="3" key="1">
    <citation type="journal article" date="2019" name="Int. J. Syst. Evol. Microbiol.">
        <title>The Global Catalogue of Microorganisms (GCM) 10K type strain sequencing project: providing services to taxonomists for standard genome sequencing and annotation.</title>
        <authorList>
            <consortium name="The Broad Institute Genomics Platform"/>
            <consortium name="The Broad Institute Genome Sequencing Center for Infectious Disease"/>
            <person name="Wu L."/>
            <person name="Ma J."/>
        </authorList>
    </citation>
    <scope>NUCLEOTIDE SEQUENCE [LARGE SCALE GENOMIC DNA]</scope>
    <source>
        <strain evidence="3">CCUG 49560</strain>
    </source>
</reference>
<gene>
    <name evidence="2" type="ORF">ACFO8L_09375</name>
</gene>
<keyword evidence="1" id="KW-1133">Transmembrane helix</keyword>
<sequence length="200" mass="21710">MAGRTADPLTVYLAGMAMDAVSCSAALVLSAVLGGHPVLSLIALTSITMLATQFLVFMRTDVYFLLQDLTGCRNMYRDASAYFRHLALRALARPSRDPLAALPRRERRSLRGYTVLLVAGTTACLGVAFTVTLPATLTLLAQATTALTSPTDPLATLDAATVILSIAAFQALWAHTWWRRHAPRLRRARLRRGATQSGRK</sequence>
<keyword evidence="1" id="KW-0472">Membrane</keyword>
<evidence type="ECO:0000256" key="1">
    <source>
        <dbReference type="SAM" id="Phobius"/>
    </source>
</evidence>
<protein>
    <submittedName>
        <fullName evidence="2">Uncharacterized protein</fullName>
    </submittedName>
</protein>
<feature type="transmembrane region" description="Helical" evidence="1">
    <location>
        <begin position="38"/>
        <end position="57"/>
    </location>
</feature>
<feature type="transmembrane region" description="Helical" evidence="1">
    <location>
        <begin position="159"/>
        <end position="178"/>
    </location>
</feature>
<dbReference type="RefSeq" id="WP_262843626.1">
    <property type="nucleotide sequence ID" value="NZ_JANZYP010000020.1"/>
</dbReference>
<feature type="transmembrane region" description="Helical" evidence="1">
    <location>
        <begin position="12"/>
        <end position="32"/>
    </location>
</feature>
<dbReference type="Proteomes" id="UP001595891">
    <property type="component" value="Unassembled WGS sequence"/>
</dbReference>
<keyword evidence="1" id="KW-0812">Transmembrane</keyword>
<dbReference type="EMBL" id="JBHSFN010000004">
    <property type="protein sequence ID" value="MFC4586283.1"/>
    <property type="molecule type" value="Genomic_DNA"/>
</dbReference>
<accession>A0ABV9EAJ6</accession>
<evidence type="ECO:0000313" key="2">
    <source>
        <dbReference type="EMBL" id="MFC4586283.1"/>
    </source>
</evidence>
<name>A0ABV9EAJ6_9ACTN</name>
<proteinExistence type="predicted"/>
<evidence type="ECO:0000313" key="3">
    <source>
        <dbReference type="Proteomes" id="UP001595891"/>
    </source>
</evidence>
<comment type="caution">
    <text evidence="2">The sequence shown here is derived from an EMBL/GenBank/DDBJ whole genome shotgun (WGS) entry which is preliminary data.</text>
</comment>